<comment type="caution">
    <text evidence="1">The sequence shown here is derived from an EMBL/GenBank/DDBJ whole genome shotgun (WGS) entry which is preliminary data.</text>
</comment>
<proteinExistence type="predicted"/>
<protein>
    <recommendedName>
        <fullName evidence="2">Neutral/alkaline non-lysosomal ceramidase N-terminal domain-containing protein</fullName>
    </recommendedName>
</protein>
<organism evidence="1">
    <name type="scientific">marine sediment metagenome</name>
    <dbReference type="NCBI Taxonomy" id="412755"/>
    <lineage>
        <taxon>unclassified sequences</taxon>
        <taxon>metagenomes</taxon>
        <taxon>ecological metagenomes</taxon>
    </lineage>
</organism>
<dbReference type="EMBL" id="LAZR01000003">
    <property type="protein sequence ID" value="KKO11387.1"/>
    <property type="molecule type" value="Genomic_DNA"/>
</dbReference>
<evidence type="ECO:0000313" key="1">
    <source>
        <dbReference type="EMBL" id="KKO11387.1"/>
    </source>
</evidence>
<reference evidence="1" key="1">
    <citation type="journal article" date="2015" name="Nature">
        <title>Complex archaea that bridge the gap between prokaryotes and eukaryotes.</title>
        <authorList>
            <person name="Spang A."/>
            <person name="Saw J.H."/>
            <person name="Jorgensen S.L."/>
            <person name="Zaremba-Niedzwiedzka K."/>
            <person name="Martijn J."/>
            <person name="Lind A.E."/>
            <person name="van Eijk R."/>
            <person name="Schleper C."/>
            <person name="Guy L."/>
            <person name="Ettema T.J."/>
        </authorList>
    </citation>
    <scope>NUCLEOTIDE SEQUENCE</scope>
</reference>
<name>A0A0F9YGN2_9ZZZZ</name>
<gene>
    <name evidence="1" type="ORF">LCGC14_0018680</name>
</gene>
<evidence type="ECO:0008006" key="2">
    <source>
        <dbReference type="Google" id="ProtNLM"/>
    </source>
</evidence>
<sequence length="445" mass="47901">MKAGAAQRDITPPVGMTIDAPTRDSIGVHDPLFVRTLVLDDEAGTSVAIVCFDLIGCGFDVTEQVRRAVKEATGIEHILLNFAHQHSSRPLGARGDGTTDAEIAWNESVHDAIVQIIAEAQAAAVPAVLRAGRATVQVGYNRRIMLEGGQIHMGDNTEGAVVPWVNVLVAEPLDGARDRLISVLFEHAAHPVIVPDTNCLTSADFPGAAVARVNEVFGGDCIAMFAQGCGANINAHPLRTTHENADAAGRKLGDAVLQAVAGAEPISADKLTIRSARVDLPSQPLLSMDVWQQTVDNLEADWKRGTESGRPVDWITEDVYHNMLKQLDTIKDKIERGETPEPHRLDVTVVMLGGDWGLVSFGGEIFCEYELWVDQAAPFDHIMTFGYTNGIGGYVASDEALAMGEKGGYEAGSAPCWWASNLGRAMAVGTEQRIHEAVESLWKDR</sequence>
<dbReference type="AlphaFoldDB" id="A0A0F9YGN2"/>
<accession>A0A0F9YGN2</accession>